<dbReference type="InterPro" id="IPR009263">
    <property type="entry name" value="SERTA_dom"/>
</dbReference>
<sequence>MLGRGVKRKRGAQEEEQLGGKDAEPPAGVSHPPTGVSHPPTGASYLQQRQMVLTLCLDKLQGCQILQGCQMRTEPSLHRSVLLVNTLRQIQEEMRQEGEESEAQALPAVAATAALPLHATTPPPQRPSLTCATQAAVPPPGPTPQDLFDFSGLDSFGGLLTCSTCSQEDEEDELEVSLFSSSLAPTSPPPLLSLDDPPSSDGRVRGGGFHSLLGSFELVNSPGYLPDLALDDIFEDIDTSMYDASDVSSILALGSSRVASLSASVSSLGGDEGGLKVAASCPSPTALQLCLSEVTQSDLDHIMEVLVGS</sequence>
<dbReference type="PANTHER" id="PTHR16277:SF16">
    <property type="entry name" value="SERTA DOMAIN-CONTAINING PROTEIN"/>
    <property type="match status" value="1"/>
</dbReference>
<reference evidence="3 4" key="1">
    <citation type="submission" date="2024-09" db="EMBL/GenBank/DDBJ databases">
        <title>A chromosome-level genome assembly of Gray's grenadier anchovy, Coilia grayii.</title>
        <authorList>
            <person name="Fu Z."/>
        </authorList>
    </citation>
    <scope>NUCLEOTIDE SEQUENCE [LARGE SCALE GENOMIC DNA]</scope>
    <source>
        <strain evidence="3">G4</strain>
        <tissue evidence="3">Muscle</tissue>
    </source>
</reference>
<evidence type="ECO:0000256" key="1">
    <source>
        <dbReference type="SAM" id="MobiDB-lite"/>
    </source>
</evidence>
<feature type="region of interest" description="Disordered" evidence="1">
    <location>
        <begin position="180"/>
        <end position="201"/>
    </location>
</feature>
<protein>
    <recommendedName>
        <fullName evidence="2">SERTA domain-containing protein</fullName>
    </recommendedName>
</protein>
<comment type="caution">
    <text evidence="3">The sequence shown here is derived from an EMBL/GenBank/DDBJ whole genome shotgun (WGS) entry which is preliminary data.</text>
</comment>
<feature type="region of interest" description="Disordered" evidence="1">
    <location>
        <begin position="118"/>
        <end position="146"/>
    </location>
</feature>
<evidence type="ECO:0000313" key="3">
    <source>
        <dbReference type="EMBL" id="KAL2098475.1"/>
    </source>
</evidence>
<dbReference type="PANTHER" id="PTHR16277">
    <property type="entry name" value="CELL DIVISION CYCLE ASSOCIATED PROTEIN 4/SERTA DOMAIN-CONTAINING PROTEIN 2"/>
    <property type="match status" value="1"/>
</dbReference>
<dbReference type="Pfam" id="PF06031">
    <property type="entry name" value="SERTA"/>
    <property type="match status" value="1"/>
</dbReference>
<feature type="region of interest" description="Disordered" evidence="1">
    <location>
        <begin position="1"/>
        <end position="42"/>
    </location>
</feature>
<dbReference type="PROSITE" id="PS51053">
    <property type="entry name" value="SERTA"/>
    <property type="match status" value="1"/>
</dbReference>
<gene>
    <name evidence="3" type="ORF">ACEWY4_004955</name>
</gene>
<evidence type="ECO:0000313" key="4">
    <source>
        <dbReference type="Proteomes" id="UP001591681"/>
    </source>
</evidence>
<proteinExistence type="predicted"/>
<name>A0ABD1KH49_9TELE</name>
<dbReference type="EMBL" id="JBHFQA010000005">
    <property type="protein sequence ID" value="KAL2098475.1"/>
    <property type="molecule type" value="Genomic_DNA"/>
</dbReference>
<feature type="compositionally biased region" description="Low complexity" evidence="1">
    <location>
        <begin position="192"/>
        <end position="201"/>
    </location>
</feature>
<dbReference type="InterPro" id="IPR052262">
    <property type="entry name" value="E2F-SERTA_domain_protein"/>
</dbReference>
<keyword evidence="4" id="KW-1185">Reference proteome</keyword>
<accession>A0ABD1KH49</accession>
<feature type="domain" description="SERTA" evidence="2">
    <location>
        <begin position="45"/>
        <end position="98"/>
    </location>
</feature>
<dbReference type="Proteomes" id="UP001591681">
    <property type="component" value="Unassembled WGS sequence"/>
</dbReference>
<organism evidence="3 4">
    <name type="scientific">Coilia grayii</name>
    <name type="common">Gray's grenadier anchovy</name>
    <dbReference type="NCBI Taxonomy" id="363190"/>
    <lineage>
        <taxon>Eukaryota</taxon>
        <taxon>Metazoa</taxon>
        <taxon>Chordata</taxon>
        <taxon>Craniata</taxon>
        <taxon>Vertebrata</taxon>
        <taxon>Euteleostomi</taxon>
        <taxon>Actinopterygii</taxon>
        <taxon>Neopterygii</taxon>
        <taxon>Teleostei</taxon>
        <taxon>Clupei</taxon>
        <taxon>Clupeiformes</taxon>
        <taxon>Clupeoidei</taxon>
        <taxon>Engraulidae</taxon>
        <taxon>Coilinae</taxon>
        <taxon>Coilia</taxon>
    </lineage>
</organism>
<dbReference type="AlphaFoldDB" id="A0ABD1KH49"/>
<evidence type="ECO:0000259" key="2">
    <source>
        <dbReference type="PROSITE" id="PS51053"/>
    </source>
</evidence>
<feature type="compositionally biased region" description="Basic residues" evidence="1">
    <location>
        <begin position="1"/>
        <end position="10"/>
    </location>
</feature>